<dbReference type="PANTHER" id="PTHR23205:SF0">
    <property type="entry name" value="SPLICING FACTOR 3A SUBUNIT 2"/>
    <property type="match status" value="1"/>
</dbReference>
<evidence type="ECO:0000313" key="1">
    <source>
        <dbReference type="EMBL" id="CAK6432647.1"/>
    </source>
</evidence>
<evidence type="ECO:0000313" key="2">
    <source>
        <dbReference type="Proteomes" id="UP001314169"/>
    </source>
</evidence>
<proteinExistence type="predicted"/>
<accession>A0ABN9Z2Y2</accession>
<reference evidence="1" key="1">
    <citation type="submission" date="2023-12" db="EMBL/GenBank/DDBJ databases">
        <authorList>
            <person name="Brown T."/>
        </authorList>
    </citation>
    <scope>NUCLEOTIDE SEQUENCE</scope>
</reference>
<sequence length="126" mass="14260">MHFQHCPGGKIRSGGMASSSESNRDWWKCLWQLALETIDINKDPYFIKNHLGLYECKLHLTLHNNGGGAISCIPRGKSTRPTWHKEGKEAPAQPALEKVKVKMKKFVKIGCPGYKVTKQRDTDRPT</sequence>
<dbReference type="Proteomes" id="UP001314169">
    <property type="component" value="Chromosome 1"/>
</dbReference>
<dbReference type="InterPro" id="IPR052092">
    <property type="entry name" value="SF3A2"/>
</dbReference>
<dbReference type="EMBL" id="OY882858">
    <property type="protein sequence ID" value="CAK6432647.1"/>
    <property type="molecule type" value="Genomic_DNA"/>
</dbReference>
<name>A0ABN9Z2Y2_PIPNA</name>
<keyword evidence="2" id="KW-1185">Reference proteome</keyword>
<dbReference type="PANTHER" id="PTHR23205">
    <property type="entry name" value="SPLICING FACTOR 3A SUBUNIT 2"/>
    <property type="match status" value="1"/>
</dbReference>
<organism evidence="1 2">
    <name type="scientific">Pipistrellus nathusii</name>
    <name type="common">Nathusius' pipistrelle</name>
    <dbReference type="NCBI Taxonomy" id="59473"/>
    <lineage>
        <taxon>Eukaryota</taxon>
        <taxon>Metazoa</taxon>
        <taxon>Chordata</taxon>
        <taxon>Craniata</taxon>
        <taxon>Vertebrata</taxon>
        <taxon>Euteleostomi</taxon>
        <taxon>Mammalia</taxon>
        <taxon>Eutheria</taxon>
        <taxon>Laurasiatheria</taxon>
        <taxon>Chiroptera</taxon>
        <taxon>Yangochiroptera</taxon>
        <taxon>Vespertilionidae</taxon>
        <taxon>Pipistrellus</taxon>
    </lineage>
</organism>
<gene>
    <name evidence="1" type="ORF">MPIPNATIZW_LOCUS953</name>
</gene>
<protein>
    <submittedName>
        <fullName evidence="1">Uncharacterized protein</fullName>
    </submittedName>
</protein>